<feature type="compositionally biased region" description="Pro residues" evidence="1">
    <location>
        <begin position="65"/>
        <end position="77"/>
    </location>
</feature>
<dbReference type="OrthoDB" id="6931015at2759"/>
<comment type="caution">
    <text evidence="2">The sequence shown here is derived from an EMBL/GenBank/DDBJ whole genome shotgun (WGS) entry which is preliminary data.</text>
</comment>
<sequence>MSSYTIELDDYFGAAMEKLKGTRGRTRRSSEEGSSAPKRSKPRRKPEKTISEEDTDDEESIQDKPQPPPHGSSPSAPPGDSEDRPDASIIYSMLLEVRENQTKMMAMMTSTTESLDKDRQITNNLSLRVETLQKARMLGLTAQPHPSRRIRSLQWSNPPLNRGEKRTRVHMTNHQ</sequence>
<feature type="compositionally biased region" description="Basic residues" evidence="1">
    <location>
        <begin position="165"/>
        <end position="175"/>
    </location>
</feature>
<name>A0A8S3W0M6_PARAO</name>
<dbReference type="Proteomes" id="UP000691718">
    <property type="component" value="Unassembled WGS sequence"/>
</dbReference>
<dbReference type="AlphaFoldDB" id="A0A8S3W0M6"/>
<evidence type="ECO:0000313" key="3">
    <source>
        <dbReference type="Proteomes" id="UP000691718"/>
    </source>
</evidence>
<feature type="region of interest" description="Disordered" evidence="1">
    <location>
        <begin position="143"/>
        <end position="175"/>
    </location>
</feature>
<dbReference type="EMBL" id="CAJQZP010000031">
    <property type="protein sequence ID" value="CAG4933666.1"/>
    <property type="molecule type" value="Genomic_DNA"/>
</dbReference>
<protein>
    <submittedName>
        <fullName evidence="2">(apollo) hypothetical protein</fullName>
    </submittedName>
</protein>
<gene>
    <name evidence="2" type="ORF">PAPOLLO_LOCUS696</name>
</gene>
<evidence type="ECO:0000256" key="1">
    <source>
        <dbReference type="SAM" id="MobiDB-lite"/>
    </source>
</evidence>
<evidence type="ECO:0000313" key="2">
    <source>
        <dbReference type="EMBL" id="CAG4933666.1"/>
    </source>
</evidence>
<proteinExistence type="predicted"/>
<feature type="region of interest" description="Disordered" evidence="1">
    <location>
        <begin position="17"/>
        <end position="89"/>
    </location>
</feature>
<keyword evidence="3" id="KW-1185">Reference proteome</keyword>
<organism evidence="2 3">
    <name type="scientific">Parnassius apollo</name>
    <name type="common">Apollo butterfly</name>
    <name type="synonym">Papilio apollo</name>
    <dbReference type="NCBI Taxonomy" id="110799"/>
    <lineage>
        <taxon>Eukaryota</taxon>
        <taxon>Metazoa</taxon>
        <taxon>Ecdysozoa</taxon>
        <taxon>Arthropoda</taxon>
        <taxon>Hexapoda</taxon>
        <taxon>Insecta</taxon>
        <taxon>Pterygota</taxon>
        <taxon>Neoptera</taxon>
        <taxon>Endopterygota</taxon>
        <taxon>Lepidoptera</taxon>
        <taxon>Glossata</taxon>
        <taxon>Ditrysia</taxon>
        <taxon>Papilionoidea</taxon>
        <taxon>Papilionidae</taxon>
        <taxon>Parnassiinae</taxon>
        <taxon>Parnassini</taxon>
        <taxon>Parnassius</taxon>
        <taxon>Parnassius</taxon>
    </lineage>
</organism>
<reference evidence="2" key="1">
    <citation type="submission" date="2021-04" db="EMBL/GenBank/DDBJ databases">
        <authorList>
            <person name="Tunstrom K."/>
        </authorList>
    </citation>
    <scope>NUCLEOTIDE SEQUENCE</scope>
</reference>
<accession>A0A8S3W0M6</accession>